<reference evidence="3" key="1">
    <citation type="submission" date="2023-09" db="EMBL/GenBank/DDBJ databases">
        <title>30 novel species of actinomycetes from the DSMZ collection.</title>
        <authorList>
            <person name="Nouioui I."/>
        </authorList>
    </citation>
    <scope>NUCLEOTIDE SEQUENCE</scope>
    <source>
        <strain evidence="3">DSM 115977</strain>
    </source>
</reference>
<keyword evidence="1" id="KW-0472">Membrane</keyword>
<keyword evidence="1" id="KW-1133">Transmembrane helix</keyword>
<feature type="transmembrane region" description="Helical" evidence="1">
    <location>
        <begin position="478"/>
        <end position="497"/>
    </location>
</feature>
<evidence type="ECO:0000313" key="4">
    <source>
        <dbReference type="Proteomes" id="UP001180973"/>
    </source>
</evidence>
<proteinExistence type="predicted"/>
<dbReference type="NCBIfam" id="TIGR01167">
    <property type="entry name" value="LPXTG_anchor"/>
    <property type="match status" value="1"/>
</dbReference>
<dbReference type="RefSeq" id="WP_311414848.1">
    <property type="nucleotide sequence ID" value="NZ_JAVRFL010000058.1"/>
</dbReference>
<keyword evidence="4" id="KW-1185">Reference proteome</keyword>
<feature type="signal peptide" evidence="2">
    <location>
        <begin position="1"/>
        <end position="29"/>
    </location>
</feature>
<evidence type="ECO:0000313" key="3">
    <source>
        <dbReference type="EMBL" id="MDT0533209.1"/>
    </source>
</evidence>
<feature type="chain" id="PRO_5046392878" evidence="2">
    <location>
        <begin position="30"/>
        <end position="506"/>
    </location>
</feature>
<gene>
    <name evidence="3" type="ORF">RM555_29895</name>
</gene>
<accession>A0ABU2X702</accession>
<keyword evidence="1" id="KW-0812">Transmembrane</keyword>
<comment type="caution">
    <text evidence="3">The sequence shown here is derived from an EMBL/GenBank/DDBJ whole genome shotgun (WGS) entry which is preliminary data.</text>
</comment>
<dbReference type="PROSITE" id="PS51318">
    <property type="entry name" value="TAT"/>
    <property type="match status" value="1"/>
</dbReference>
<dbReference type="EMBL" id="JAVRFL010000058">
    <property type="protein sequence ID" value="MDT0533209.1"/>
    <property type="molecule type" value="Genomic_DNA"/>
</dbReference>
<dbReference type="Proteomes" id="UP001180973">
    <property type="component" value="Unassembled WGS sequence"/>
</dbReference>
<evidence type="ECO:0000256" key="1">
    <source>
        <dbReference type="SAM" id="Phobius"/>
    </source>
</evidence>
<dbReference type="InterPro" id="IPR006311">
    <property type="entry name" value="TAT_signal"/>
</dbReference>
<name>A0ABU2X702_9ACTN</name>
<evidence type="ECO:0000256" key="2">
    <source>
        <dbReference type="SAM" id="SignalP"/>
    </source>
</evidence>
<keyword evidence="2" id="KW-0732">Signal</keyword>
<protein>
    <submittedName>
        <fullName evidence="3">LPXTG cell wall anchor domain-containing protein</fullName>
    </submittedName>
</protein>
<organism evidence="3 4">
    <name type="scientific">Micromonospora reichwaldensis</name>
    <dbReference type="NCBI Taxonomy" id="3075516"/>
    <lineage>
        <taxon>Bacteria</taxon>
        <taxon>Bacillati</taxon>
        <taxon>Actinomycetota</taxon>
        <taxon>Actinomycetes</taxon>
        <taxon>Micromonosporales</taxon>
        <taxon>Micromonosporaceae</taxon>
        <taxon>Micromonospora</taxon>
    </lineage>
</organism>
<sequence>MLTHSTRRWLAGLGVAGALVAASAIPASAAPTGSLKLSANDVIVAPGGATKWVTLSALGIEWSDDIVVKVDRSEVAGFADVRSTAPAGVCTEAGVILTCRVPDLGDGDPPVQVELSVRAKDGARPDQEGELAFTVTAPGSGSGSFRSTVAVGEGVDLAAAYSLKLTGAPGGTLKAPLTLENRGETAARGAVLFVSAGYGLRPSQRYENCRYASGAFGANPFVCTFDTVIAPHEAAALDSSFGFTVPADSWAPAAYSGSAFWFTPADWKEYKAHTNVDDDLGPGGTDGKLELRPVTTRRSAQTDVDPYDNQTWIELQVTGDQRADVAALGAKVDARVGRTVPVTFGYVNHGPAAVGIGSRPDVMVSTTVTLPKGVTAVRAPKTCVSNASGEGEPGEPGASAYRCSLTGRVGKGEKVEFAFTLRIDKAGSHTGEVRLHISDENPTNDTARILVNATGGQGGGNDDGDGGTLPITGGSTGLIAGVGGLLLVAGVGGYVLTRRRRTRFVA</sequence>